<keyword evidence="5 7" id="KW-0949">S-adenosyl-L-methionine</keyword>
<evidence type="ECO:0000256" key="7">
    <source>
        <dbReference type="PROSITE-ProRule" id="PRU01023"/>
    </source>
</evidence>
<dbReference type="Pfam" id="PF17126">
    <property type="entry name" value="RsmF_methylt_CI"/>
    <property type="match status" value="1"/>
</dbReference>
<keyword evidence="6 7" id="KW-0694">RNA-binding</keyword>
<dbReference type="InterPro" id="IPR027391">
    <property type="entry name" value="Nol1_Nop2_Fmu_2"/>
</dbReference>
<dbReference type="InterPro" id="IPR001678">
    <property type="entry name" value="MeTrfase_RsmB-F_NOP2_dom"/>
</dbReference>
<reference evidence="9 10" key="1">
    <citation type="submission" date="2016-10" db="EMBL/GenBank/DDBJ databases">
        <authorList>
            <person name="de Groot N.N."/>
        </authorList>
    </citation>
    <scope>NUCLEOTIDE SEQUENCE [LARGE SCALE GENOMIC DNA]</scope>
    <source>
        <strain evidence="9 10">DSM 21650</strain>
    </source>
</reference>
<dbReference type="InterPro" id="IPR018314">
    <property type="entry name" value="RsmB/NOL1/NOP2-like_CS"/>
</dbReference>
<dbReference type="Gene3D" id="3.40.50.150">
    <property type="entry name" value="Vaccinia Virus protein VP39"/>
    <property type="match status" value="1"/>
</dbReference>
<dbReference type="GO" id="GO:0003723">
    <property type="term" value="F:RNA binding"/>
    <property type="evidence" value="ECO:0007669"/>
    <property type="project" value="UniProtKB-UniRule"/>
</dbReference>
<dbReference type="PANTHER" id="PTHR22807:SF30">
    <property type="entry name" value="28S RRNA (CYTOSINE(4447)-C(5))-METHYLTRANSFERASE-RELATED"/>
    <property type="match status" value="1"/>
</dbReference>
<keyword evidence="10" id="KW-1185">Reference proteome</keyword>
<keyword evidence="3 7" id="KW-0489">Methyltransferase</keyword>
<dbReference type="NCBIfam" id="TIGR00446">
    <property type="entry name" value="nop2p"/>
    <property type="match status" value="1"/>
</dbReference>
<feature type="binding site" evidence="7">
    <location>
        <position position="136"/>
    </location>
    <ligand>
        <name>S-adenosyl-L-methionine</name>
        <dbReference type="ChEBI" id="CHEBI:59789"/>
    </ligand>
</feature>
<evidence type="ECO:0000256" key="4">
    <source>
        <dbReference type="ARBA" id="ARBA00022679"/>
    </source>
</evidence>
<dbReference type="Gene3D" id="3.30.70.1170">
    <property type="entry name" value="Sun protein, domain 3"/>
    <property type="match status" value="1"/>
</dbReference>
<dbReference type="AlphaFoldDB" id="A0A1H3SC33"/>
<dbReference type="InterPro" id="IPR029063">
    <property type="entry name" value="SAM-dependent_MTases_sf"/>
</dbReference>
<evidence type="ECO:0000256" key="1">
    <source>
        <dbReference type="ARBA" id="ARBA00007494"/>
    </source>
</evidence>
<evidence type="ECO:0000256" key="3">
    <source>
        <dbReference type="ARBA" id="ARBA00022603"/>
    </source>
</evidence>
<dbReference type="PANTHER" id="PTHR22807">
    <property type="entry name" value="NOP2 YEAST -RELATED NOL1/NOP2/FMU SUN DOMAIN-CONTAINING"/>
    <property type="match status" value="1"/>
</dbReference>
<dbReference type="InterPro" id="IPR049560">
    <property type="entry name" value="MeTrfase_RsmB-F_NOP2_cat"/>
</dbReference>
<feature type="binding site" evidence="7">
    <location>
        <position position="181"/>
    </location>
    <ligand>
        <name>S-adenosyl-L-methionine</name>
        <dbReference type="ChEBI" id="CHEBI:59789"/>
    </ligand>
</feature>
<protein>
    <submittedName>
        <fullName evidence="9">NOL1/NOP2/sun family putative RNA methylase</fullName>
    </submittedName>
</protein>
<evidence type="ECO:0000313" key="9">
    <source>
        <dbReference type="EMBL" id="SDZ35260.1"/>
    </source>
</evidence>
<evidence type="ECO:0000256" key="6">
    <source>
        <dbReference type="ARBA" id="ARBA00022884"/>
    </source>
</evidence>
<evidence type="ECO:0000256" key="2">
    <source>
        <dbReference type="ARBA" id="ARBA00022490"/>
    </source>
</evidence>
<dbReference type="GO" id="GO:0006396">
    <property type="term" value="P:RNA processing"/>
    <property type="evidence" value="ECO:0007669"/>
    <property type="project" value="InterPro"/>
</dbReference>
<gene>
    <name evidence="9" type="ORF">SAMN05660462_02819</name>
</gene>
<dbReference type="CDD" id="cd02440">
    <property type="entry name" value="AdoMet_MTases"/>
    <property type="match status" value="1"/>
</dbReference>
<sequence>MELPKEFKEKMEKLLGEEYDKFISTYDDNHLKGIRINTLKILVQDYLNISPFELKPIPWIKEGFYYIDKDEQDRPGKHPHYHCGLYYIQEPSAMIPVQALDIQPGERILDISAAPGGKSTQIGAKLKGEGVLVANDISPKRTKALVKNIEIFGIKNSIVTNEQPMKLAAKFQGYFDKILVDAPCSGEGMFRRDTKATKSWSEFSVEQCCNMQRDILQWIPQLLKPGGTLVYSTCTFSPEENEGTIDWFLKEFPQFQMESIKELEGLDEGKPEWIGASSEISKARRAWPHKINGEGHFVAMLRKNNHPIETALQPFKINDKDLDDFYKFADENLKVEFKNRLHRIGNRLYSIPDDVPDLTGINVVNLGLYLGELLKNRFEPSQALAMALKKEDVVNYIDISSESIDAIKYLKGETLLLNEEKGWKLVCIDGFPAGWGKQIEGSLKNYYRSEWRML</sequence>
<dbReference type="Pfam" id="PF01189">
    <property type="entry name" value="Methyltr_RsmB-F"/>
    <property type="match status" value="1"/>
</dbReference>
<keyword evidence="2" id="KW-0963">Cytoplasm</keyword>
<comment type="similarity">
    <text evidence="1 7">Belongs to the class I-like SAM-binding methyltransferase superfamily. RsmB/NOP family.</text>
</comment>
<dbReference type="GO" id="GO:0008757">
    <property type="term" value="F:S-adenosylmethionine-dependent methyltransferase activity"/>
    <property type="evidence" value="ECO:0007669"/>
    <property type="project" value="InterPro"/>
</dbReference>
<organism evidence="9 10">
    <name type="scientific">Proteiniborus ethanoligenes</name>
    <dbReference type="NCBI Taxonomy" id="415015"/>
    <lineage>
        <taxon>Bacteria</taxon>
        <taxon>Bacillati</taxon>
        <taxon>Bacillota</taxon>
        <taxon>Clostridia</taxon>
        <taxon>Eubacteriales</taxon>
        <taxon>Proteiniborus</taxon>
    </lineage>
</organism>
<accession>A0A1H3SC33</accession>
<comment type="caution">
    <text evidence="7">Lacks conserved residue(s) required for the propagation of feature annotation.</text>
</comment>
<dbReference type="Gene3D" id="2.30.130.60">
    <property type="match status" value="1"/>
</dbReference>
<dbReference type="InterPro" id="IPR023267">
    <property type="entry name" value="RCMT"/>
</dbReference>
<evidence type="ECO:0000256" key="5">
    <source>
        <dbReference type="ARBA" id="ARBA00022691"/>
    </source>
</evidence>
<dbReference type="PRINTS" id="PR02008">
    <property type="entry name" value="RCMTFAMILY"/>
</dbReference>
<dbReference type="InterPro" id="IPR011023">
    <property type="entry name" value="Nop2p"/>
</dbReference>
<evidence type="ECO:0000259" key="8">
    <source>
        <dbReference type="PROSITE" id="PS51686"/>
    </source>
</evidence>
<name>A0A1H3SC33_9FIRM</name>
<dbReference type="GO" id="GO:0001510">
    <property type="term" value="P:RNA methylation"/>
    <property type="evidence" value="ECO:0007669"/>
    <property type="project" value="InterPro"/>
</dbReference>
<dbReference type="Pfam" id="PF17125">
    <property type="entry name" value="Methyltr_RsmF_N"/>
    <property type="match status" value="1"/>
</dbReference>
<proteinExistence type="inferred from homology"/>
<dbReference type="PROSITE" id="PS01153">
    <property type="entry name" value="NOL1_NOP2_SUN"/>
    <property type="match status" value="1"/>
</dbReference>
<evidence type="ECO:0000313" key="10">
    <source>
        <dbReference type="Proteomes" id="UP000198625"/>
    </source>
</evidence>
<feature type="binding site" evidence="7">
    <location>
        <begin position="112"/>
        <end position="118"/>
    </location>
    <ligand>
        <name>S-adenosyl-L-methionine</name>
        <dbReference type="ChEBI" id="CHEBI:59789"/>
    </ligand>
</feature>
<dbReference type="PROSITE" id="PS51686">
    <property type="entry name" value="SAM_MT_RSMB_NOP"/>
    <property type="match status" value="1"/>
</dbReference>
<dbReference type="OrthoDB" id="9810297at2"/>
<dbReference type="RefSeq" id="WP_091732665.1">
    <property type="nucleotide sequence ID" value="NZ_FNQE01000040.1"/>
</dbReference>
<dbReference type="InterPro" id="IPR031341">
    <property type="entry name" value="Methyltr_RsmF_N"/>
</dbReference>
<dbReference type="EMBL" id="FNQE01000040">
    <property type="protein sequence ID" value="SDZ35260.1"/>
    <property type="molecule type" value="Genomic_DNA"/>
</dbReference>
<dbReference type="CDD" id="cd21147">
    <property type="entry name" value="RsmF_methylt_CTD1"/>
    <property type="match status" value="1"/>
</dbReference>
<feature type="active site" description="Nucleophile" evidence="7">
    <location>
        <position position="234"/>
    </location>
</feature>
<feature type="domain" description="SAM-dependent MTase RsmB/NOP-type" evidence="8">
    <location>
        <begin position="22"/>
        <end position="304"/>
    </location>
</feature>
<dbReference type="GO" id="GO:0008173">
    <property type="term" value="F:RNA methyltransferase activity"/>
    <property type="evidence" value="ECO:0007669"/>
    <property type="project" value="InterPro"/>
</dbReference>
<dbReference type="Pfam" id="PF13636">
    <property type="entry name" value="Methyltranf_PUA"/>
    <property type="match status" value="1"/>
</dbReference>
<keyword evidence="4 7" id="KW-0808">Transferase</keyword>
<dbReference type="STRING" id="415015.SAMN05660462_02819"/>
<dbReference type="SUPFAM" id="SSF53335">
    <property type="entry name" value="S-adenosyl-L-methionine-dependent methyltransferases"/>
    <property type="match status" value="1"/>
</dbReference>
<dbReference type="InterPro" id="IPR031340">
    <property type="entry name" value="RsmF_methylt_CI"/>
</dbReference>
<dbReference type="Proteomes" id="UP000198625">
    <property type="component" value="Unassembled WGS sequence"/>
</dbReference>